<keyword evidence="2" id="KW-1185">Reference proteome</keyword>
<accession>A0AAD3NBB3</accession>
<evidence type="ECO:0000313" key="1">
    <source>
        <dbReference type="EMBL" id="GLD71352.1"/>
    </source>
</evidence>
<organism evidence="1 2">
    <name type="scientific">Lates japonicus</name>
    <name type="common">Japanese lates</name>
    <dbReference type="NCBI Taxonomy" id="270547"/>
    <lineage>
        <taxon>Eukaryota</taxon>
        <taxon>Metazoa</taxon>
        <taxon>Chordata</taxon>
        <taxon>Craniata</taxon>
        <taxon>Vertebrata</taxon>
        <taxon>Euteleostomi</taxon>
        <taxon>Actinopterygii</taxon>
        <taxon>Neopterygii</taxon>
        <taxon>Teleostei</taxon>
        <taxon>Neoteleostei</taxon>
        <taxon>Acanthomorphata</taxon>
        <taxon>Carangaria</taxon>
        <taxon>Carangaria incertae sedis</taxon>
        <taxon>Centropomidae</taxon>
        <taxon>Lates</taxon>
    </lineage>
</organism>
<sequence>MSSLLLARNGRRAISVIGWGRRGTDALSGVHPVTRRFIIDMSYSAHFMDFKGSSIPSSMKKLVVTKLSPNFREAVSMQTVAVPTPGDADLLVRNRVLPAEYTVLAKESVPVPCEARVLTPAGQRRHCLHRLKRLGRPGQGETVPSHGGCRRDRQFAVQFAKQAVTCDWDLFGPTRKPGSLNFGCNRPINYTSEDLAKTLKKEYPKRHRRYESVEVLGN</sequence>
<dbReference type="AlphaFoldDB" id="A0AAD3NBB3"/>
<evidence type="ECO:0000313" key="2">
    <source>
        <dbReference type="Proteomes" id="UP001279410"/>
    </source>
</evidence>
<dbReference type="Proteomes" id="UP001279410">
    <property type="component" value="Unassembled WGS sequence"/>
</dbReference>
<name>A0AAD3NBB3_LATJO</name>
<comment type="caution">
    <text evidence="1">The sequence shown here is derived from an EMBL/GenBank/DDBJ whole genome shotgun (WGS) entry which is preliminary data.</text>
</comment>
<dbReference type="Gene3D" id="3.40.50.720">
    <property type="entry name" value="NAD(P)-binding Rossmann-like Domain"/>
    <property type="match status" value="1"/>
</dbReference>
<proteinExistence type="predicted"/>
<dbReference type="EMBL" id="BRZM01000568">
    <property type="protein sequence ID" value="GLD71352.1"/>
    <property type="molecule type" value="Genomic_DNA"/>
</dbReference>
<reference evidence="1" key="1">
    <citation type="submission" date="2022-08" db="EMBL/GenBank/DDBJ databases">
        <title>Genome sequencing of akame (Lates japonicus).</title>
        <authorList>
            <person name="Hashiguchi Y."/>
            <person name="Takahashi H."/>
        </authorList>
    </citation>
    <scope>NUCLEOTIDE SEQUENCE</scope>
    <source>
        <strain evidence="1">Kochi</strain>
    </source>
</reference>
<protein>
    <submittedName>
        <fullName evidence="1">Zinc-binding alcohol dehydrogenase domain-containing protein 2</fullName>
    </submittedName>
</protein>
<gene>
    <name evidence="1" type="ORF">AKAME5_002267400</name>
</gene>